<evidence type="ECO:0000313" key="1">
    <source>
        <dbReference type="EMBL" id="MBB5061033.1"/>
    </source>
</evidence>
<sequence>MSMPLASKALGRDDETYLIQVAIKLGLVETHFALYSSVDVIELNHLQIGIKLRLTEVDSLYAATYQDAEGVKRQLIITVEAKKRRQRILPEQIVRQVKAAFNAALVDLVVPMASAKWGHLRRGVAPIRGKGTNLSRRLSSQSKFFTSSSHP</sequence>
<keyword evidence="2" id="KW-1185">Reference proteome</keyword>
<dbReference type="EMBL" id="JACHIP010000025">
    <property type="protein sequence ID" value="MBB5061033.1"/>
    <property type="molecule type" value="Genomic_DNA"/>
</dbReference>
<evidence type="ECO:0000313" key="2">
    <source>
        <dbReference type="Proteomes" id="UP000540989"/>
    </source>
</evidence>
<protein>
    <submittedName>
        <fullName evidence="1">Uncharacterized protein</fullName>
    </submittedName>
</protein>
<dbReference type="Proteomes" id="UP000540989">
    <property type="component" value="Unassembled WGS sequence"/>
</dbReference>
<name>A0A7W7ZJT5_9BACT</name>
<reference evidence="1 2" key="1">
    <citation type="submission" date="2020-08" db="EMBL/GenBank/DDBJ databases">
        <title>Genomic Encyclopedia of Type Strains, Phase IV (KMG-V): Genome sequencing to study the core and pangenomes of soil and plant-associated prokaryotes.</title>
        <authorList>
            <person name="Whitman W."/>
        </authorList>
    </citation>
    <scope>NUCLEOTIDE SEQUENCE [LARGE SCALE GENOMIC DNA]</scope>
    <source>
        <strain evidence="1 2">M8UP14</strain>
    </source>
</reference>
<dbReference type="AlphaFoldDB" id="A0A7W7ZJT5"/>
<comment type="caution">
    <text evidence="1">The sequence shown here is derived from an EMBL/GenBank/DDBJ whole genome shotgun (WGS) entry which is preliminary data.</text>
</comment>
<accession>A0A7W7ZJT5</accession>
<organism evidence="1 2">
    <name type="scientific">Granulicella aggregans</name>
    <dbReference type="NCBI Taxonomy" id="474949"/>
    <lineage>
        <taxon>Bacteria</taxon>
        <taxon>Pseudomonadati</taxon>
        <taxon>Acidobacteriota</taxon>
        <taxon>Terriglobia</taxon>
        <taxon>Terriglobales</taxon>
        <taxon>Acidobacteriaceae</taxon>
        <taxon>Granulicella</taxon>
    </lineage>
</organism>
<proteinExistence type="predicted"/>
<gene>
    <name evidence="1" type="ORF">HDF16_005769</name>
</gene>